<dbReference type="AlphaFoldDB" id="A0A9P0DWU5"/>
<proteinExistence type="predicted"/>
<dbReference type="EMBL" id="CAKJVH030000001">
    <property type="protein sequence ID" value="CAH1188733.1"/>
    <property type="molecule type" value="Genomic_DNA"/>
</dbReference>
<keyword evidence="2" id="KW-1185">Reference proteome</keyword>
<protein>
    <submittedName>
        <fullName evidence="1">Uncharacterized protein</fullName>
    </submittedName>
</protein>
<comment type="caution">
    <text evidence="1">The sequence shown here is derived from an EMBL/GenBank/DDBJ whole genome shotgun (WGS) entry which is preliminary data.</text>
</comment>
<evidence type="ECO:0000313" key="2">
    <source>
        <dbReference type="Proteomes" id="UP001153712"/>
    </source>
</evidence>
<organism evidence="1 2">
    <name type="scientific">Phyllotreta striolata</name>
    <name type="common">Striped flea beetle</name>
    <name type="synonym">Crioceris striolata</name>
    <dbReference type="NCBI Taxonomy" id="444603"/>
    <lineage>
        <taxon>Eukaryota</taxon>
        <taxon>Metazoa</taxon>
        <taxon>Ecdysozoa</taxon>
        <taxon>Arthropoda</taxon>
        <taxon>Hexapoda</taxon>
        <taxon>Insecta</taxon>
        <taxon>Pterygota</taxon>
        <taxon>Neoptera</taxon>
        <taxon>Endopterygota</taxon>
        <taxon>Coleoptera</taxon>
        <taxon>Polyphaga</taxon>
        <taxon>Cucujiformia</taxon>
        <taxon>Chrysomeloidea</taxon>
        <taxon>Chrysomelidae</taxon>
        <taxon>Galerucinae</taxon>
        <taxon>Alticini</taxon>
        <taxon>Phyllotreta</taxon>
    </lineage>
</organism>
<sequence>MVTRLISSTAKQQRFENIRSSSYAVIKVGLEERICTLKLL</sequence>
<dbReference type="Proteomes" id="UP001153712">
    <property type="component" value="Unassembled WGS sequence"/>
</dbReference>
<evidence type="ECO:0000313" key="1">
    <source>
        <dbReference type="EMBL" id="CAH1188733.1"/>
    </source>
</evidence>
<gene>
    <name evidence="1" type="ORF">PHYEVI_LOCUS11791</name>
</gene>
<accession>A0A9P0DWU5</accession>
<name>A0A9P0DWU5_PHYSR</name>
<reference evidence="1" key="1">
    <citation type="submission" date="2022-01" db="EMBL/GenBank/DDBJ databases">
        <authorList>
            <person name="King R."/>
        </authorList>
    </citation>
    <scope>NUCLEOTIDE SEQUENCE</scope>
</reference>